<feature type="domain" description="ACT-like" evidence="11">
    <location>
        <begin position="440"/>
        <end position="514"/>
    </location>
</feature>
<dbReference type="Pfam" id="PF00585">
    <property type="entry name" value="Thr_dehydrat_C"/>
    <property type="match status" value="1"/>
</dbReference>
<dbReference type="PROSITE" id="PS51672">
    <property type="entry name" value="ACT_LIKE"/>
    <property type="match status" value="1"/>
</dbReference>
<evidence type="ECO:0000256" key="1">
    <source>
        <dbReference type="ARBA" id="ARBA00001274"/>
    </source>
</evidence>
<dbReference type="GO" id="GO:0006567">
    <property type="term" value="P:L-threonine catabolic process"/>
    <property type="evidence" value="ECO:0007669"/>
    <property type="project" value="TreeGrafter"/>
</dbReference>
<proteinExistence type="inferred from homology"/>
<organism evidence="12 13">
    <name type="scientific">Pelagicoccus albus</name>
    <dbReference type="NCBI Taxonomy" id="415222"/>
    <lineage>
        <taxon>Bacteria</taxon>
        <taxon>Pseudomonadati</taxon>
        <taxon>Verrucomicrobiota</taxon>
        <taxon>Opitutia</taxon>
        <taxon>Puniceicoccales</taxon>
        <taxon>Pelagicoccaceae</taxon>
        <taxon>Pelagicoccus</taxon>
    </lineage>
</organism>
<dbReference type="FunFam" id="3.40.50.1100:FF:000005">
    <property type="entry name" value="Threonine dehydratase catabolic"/>
    <property type="match status" value="1"/>
</dbReference>
<dbReference type="AlphaFoldDB" id="A0A7X1B879"/>
<keyword evidence="9" id="KW-0456">Lyase</keyword>
<dbReference type="Gene3D" id="3.40.50.1100">
    <property type="match status" value="2"/>
</dbReference>
<dbReference type="InterPro" id="IPR038110">
    <property type="entry name" value="TD_ACT-like_sf"/>
</dbReference>
<evidence type="ECO:0000256" key="3">
    <source>
        <dbReference type="ARBA" id="ARBA00004810"/>
    </source>
</evidence>
<dbReference type="InterPro" id="IPR045865">
    <property type="entry name" value="ACT-like_dom_sf"/>
</dbReference>
<sequence length="522" mass="57254">MGRNRPFHEHLGIFLFVSDADLDLLFDETLKARRRVYEAASATPLEKLELGTDEEVYVKREDTSPIHAYKWRGAYNRMRQLSPEELELGVVCASAGNHAQGVALAAKKLGTTATIYMPCSTPIMKQKAVKSIGAEAVNVILEGDAYDDASAAARAFANSTGQVFIHPYDDLQVIAGQGTMADEIVMAGVGGFDIVYLQIGGGGMAAGVACWLKRYYPEIEVVGVEGVDQASMAAAVAQGQPVTLDYLDVFCDGTAVKKAGAITSKFCAKLIDRFVTVTNPEVCAAVQTLWESLRAIPEPAGAMGLAAWMKERESCRGKRVLTIMCGGNMDFGQLSWIVRHAGIGSARRKFYRFSIPEKPGSLLALLQHFPEKVGIVEFQHGVIKGDGARPVIGIDAMPQQLEVFERTLTDLGIRFEDATGQEDVEFRIIHYDASLLVRPIFIRIEFPERPGALKDFLEMNCQEASIVYFNYNYTGERVGRALIGFDFGSDETRESFRNAVFANTTVLRYAKELSAEALARIV</sequence>
<protein>
    <recommendedName>
        <fullName evidence="5">threonine ammonia-lyase</fullName>
        <ecNumber evidence="5">4.3.1.19</ecNumber>
    </recommendedName>
</protein>
<evidence type="ECO:0000256" key="9">
    <source>
        <dbReference type="ARBA" id="ARBA00023239"/>
    </source>
</evidence>
<dbReference type="Gene3D" id="3.40.1020.10">
    <property type="entry name" value="Biosynthetic Threonine Deaminase, Domain 3"/>
    <property type="match status" value="2"/>
</dbReference>
<dbReference type="CDD" id="cd01562">
    <property type="entry name" value="Thr-dehyd"/>
    <property type="match status" value="1"/>
</dbReference>
<evidence type="ECO:0000313" key="12">
    <source>
        <dbReference type="EMBL" id="MBC2607366.1"/>
    </source>
</evidence>
<dbReference type="SUPFAM" id="SSF53686">
    <property type="entry name" value="Tryptophan synthase beta subunit-like PLP-dependent enzymes"/>
    <property type="match status" value="1"/>
</dbReference>
<dbReference type="EC" id="4.3.1.19" evidence="5"/>
<evidence type="ECO:0000256" key="2">
    <source>
        <dbReference type="ARBA" id="ARBA00001933"/>
    </source>
</evidence>
<comment type="pathway">
    <text evidence="3">Amino-acid biosynthesis; L-isoleucine biosynthesis; 2-oxobutanoate from L-threonine: step 1/1.</text>
</comment>
<evidence type="ECO:0000259" key="11">
    <source>
        <dbReference type="PROSITE" id="PS51672"/>
    </source>
</evidence>
<evidence type="ECO:0000256" key="4">
    <source>
        <dbReference type="ARBA" id="ARBA00010869"/>
    </source>
</evidence>
<comment type="similarity">
    <text evidence="4">Belongs to the serine/threonine dehydratase family.</text>
</comment>
<evidence type="ECO:0000256" key="8">
    <source>
        <dbReference type="ARBA" id="ARBA00022898"/>
    </source>
</evidence>
<dbReference type="PANTHER" id="PTHR48078">
    <property type="entry name" value="THREONINE DEHYDRATASE, MITOCHONDRIAL-RELATED"/>
    <property type="match status" value="1"/>
</dbReference>
<dbReference type="InterPro" id="IPR050147">
    <property type="entry name" value="Ser/Thr_Dehydratase"/>
</dbReference>
<keyword evidence="8" id="KW-0663">Pyridoxal phosphate</keyword>
<keyword evidence="7" id="KW-0412">Isoleucine biosynthesis</keyword>
<reference evidence="12 13" key="1">
    <citation type="submission" date="2020-07" db="EMBL/GenBank/DDBJ databases">
        <authorList>
            <person name="Feng X."/>
        </authorList>
    </citation>
    <scope>NUCLEOTIDE SEQUENCE [LARGE SCALE GENOMIC DNA]</scope>
    <source>
        <strain evidence="12 13">JCM23202</strain>
    </source>
</reference>
<name>A0A7X1B879_9BACT</name>
<dbReference type="Proteomes" id="UP000526501">
    <property type="component" value="Unassembled WGS sequence"/>
</dbReference>
<keyword evidence="13" id="KW-1185">Reference proteome</keyword>
<dbReference type="GO" id="GO:0006565">
    <property type="term" value="P:L-serine catabolic process"/>
    <property type="evidence" value="ECO:0007669"/>
    <property type="project" value="TreeGrafter"/>
</dbReference>
<accession>A0A7X1B879</accession>
<comment type="cofactor">
    <cofactor evidence="2">
        <name>pyridoxal 5'-phosphate</name>
        <dbReference type="ChEBI" id="CHEBI:597326"/>
    </cofactor>
</comment>
<evidence type="ECO:0000256" key="5">
    <source>
        <dbReference type="ARBA" id="ARBA00012096"/>
    </source>
</evidence>
<evidence type="ECO:0000256" key="6">
    <source>
        <dbReference type="ARBA" id="ARBA00022605"/>
    </source>
</evidence>
<dbReference type="GO" id="GO:0009097">
    <property type="term" value="P:isoleucine biosynthetic process"/>
    <property type="evidence" value="ECO:0007669"/>
    <property type="project" value="UniProtKB-UniPathway"/>
</dbReference>
<comment type="caution">
    <text evidence="12">The sequence shown here is derived from an EMBL/GenBank/DDBJ whole genome shotgun (WGS) entry which is preliminary data.</text>
</comment>
<evidence type="ECO:0000256" key="7">
    <source>
        <dbReference type="ARBA" id="ARBA00022624"/>
    </source>
</evidence>
<keyword evidence="10" id="KW-0100">Branched-chain amino acid biosynthesis</keyword>
<dbReference type="GO" id="GO:0004794">
    <property type="term" value="F:threonine deaminase activity"/>
    <property type="evidence" value="ECO:0007669"/>
    <property type="project" value="UniProtKB-EC"/>
</dbReference>
<gene>
    <name evidence="12" type="ORF">H5P27_15040</name>
</gene>
<dbReference type="Pfam" id="PF00291">
    <property type="entry name" value="PALP"/>
    <property type="match status" value="1"/>
</dbReference>
<dbReference type="InterPro" id="IPR001721">
    <property type="entry name" value="TD_ACT-like"/>
</dbReference>
<evidence type="ECO:0000313" key="13">
    <source>
        <dbReference type="Proteomes" id="UP000526501"/>
    </source>
</evidence>
<dbReference type="InterPro" id="IPR001926">
    <property type="entry name" value="TrpB-like_PALP"/>
</dbReference>
<dbReference type="SUPFAM" id="SSF55021">
    <property type="entry name" value="ACT-like"/>
    <property type="match status" value="2"/>
</dbReference>
<comment type="catalytic activity">
    <reaction evidence="1">
        <text>L-threonine = 2-oxobutanoate + NH4(+)</text>
        <dbReference type="Rhea" id="RHEA:22108"/>
        <dbReference type="ChEBI" id="CHEBI:16763"/>
        <dbReference type="ChEBI" id="CHEBI:28938"/>
        <dbReference type="ChEBI" id="CHEBI:57926"/>
        <dbReference type="EC" id="4.3.1.19"/>
    </reaction>
</comment>
<dbReference type="EMBL" id="JACHVC010000012">
    <property type="protein sequence ID" value="MBC2607366.1"/>
    <property type="molecule type" value="Genomic_DNA"/>
</dbReference>
<dbReference type="InterPro" id="IPR036052">
    <property type="entry name" value="TrpB-like_PALP_sf"/>
</dbReference>
<dbReference type="UniPathway" id="UPA00047">
    <property type="reaction ID" value="UER00054"/>
</dbReference>
<evidence type="ECO:0000256" key="10">
    <source>
        <dbReference type="ARBA" id="ARBA00023304"/>
    </source>
</evidence>
<dbReference type="GO" id="GO:0003941">
    <property type="term" value="F:L-serine ammonia-lyase activity"/>
    <property type="evidence" value="ECO:0007669"/>
    <property type="project" value="TreeGrafter"/>
</dbReference>
<keyword evidence="6" id="KW-0028">Amino-acid biosynthesis</keyword>
<dbReference type="PANTHER" id="PTHR48078:SF6">
    <property type="entry name" value="L-THREONINE DEHYDRATASE CATABOLIC TDCB"/>
    <property type="match status" value="1"/>
</dbReference>